<dbReference type="PROSITE" id="PS00893">
    <property type="entry name" value="NUDIX_BOX"/>
    <property type="match status" value="1"/>
</dbReference>
<dbReference type="RefSeq" id="WP_216468762.1">
    <property type="nucleotide sequence ID" value="NZ_JAHLQI010000001.1"/>
</dbReference>
<dbReference type="EMBL" id="JAHLQI010000001">
    <property type="protein sequence ID" value="MBU5489149.1"/>
    <property type="molecule type" value="Genomic_DNA"/>
</dbReference>
<organism evidence="2 3">
    <name type="scientific">Butyricicoccus intestinisimiae</name>
    <dbReference type="NCBI Taxonomy" id="2841509"/>
    <lineage>
        <taxon>Bacteria</taxon>
        <taxon>Bacillati</taxon>
        <taxon>Bacillota</taxon>
        <taxon>Clostridia</taxon>
        <taxon>Eubacteriales</taxon>
        <taxon>Butyricicoccaceae</taxon>
        <taxon>Butyricicoccus</taxon>
    </lineage>
</organism>
<dbReference type="InterPro" id="IPR020084">
    <property type="entry name" value="NUDIX_hydrolase_CS"/>
</dbReference>
<evidence type="ECO:0000313" key="3">
    <source>
        <dbReference type="Proteomes" id="UP000783588"/>
    </source>
</evidence>
<accession>A0ABS6EN83</accession>
<proteinExistence type="predicted"/>
<gene>
    <name evidence="2" type="ORF">KQI75_00665</name>
</gene>
<dbReference type="Pfam" id="PF00293">
    <property type="entry name" value="NUDIX"/>
    <property type="match status" value="1"/>
</dbReference>
<reference evidence="2 3" key="1">
    <citation type="submission" date="2021-06" db="EMBL/GenBank/DDBJ databases">
        <authorList>
            <person name="Sun Q."/>
            <person name="Li D."/>
        </authorList>
    </citation>
    <scope>NUCLEOTIDE SEQUENCE [LARGE SCALE GENOMIC DNA]</scope>
    <source>
        <strain evidence="2 3">MSJd-7</strain>
    </source>
</reference>
<dbReference type="PROSITE" id="PS51462">
    <property type="entry name" value="NUDIX"/>
    <property type="match status" value="1"/>
</dbReference>
<name>A0ABS6EN83_9FIRM</name>
<protein>
    <submittedName>
        <fullName evidence="2">NUDIX domain-containing protein</fullName>
    </submittedName>
</protein>
<feature type="domain" description="Nudix hydrolase" evidence="1">
    <location>
        <begin position="28"/>
        <end position="164"/>
    </location>
</feature>
<comment type="caution">
    <text evidence="2">The sequence shown here is derived from an EMBL/GenBank/DDBJ whole genome shotgun (WGS) entry which is preliminary data.</text>
</comment>
<keyword evidence="3" id="KW-1185">Reference proteome</keyword>
<sequence length="202" mass="23757">MQERLDIYNEAWQRIGTAPRDEVHEKGLLHRVVHCWILENQQPVFWFQQRAHTKKDFPDYFDLACGGHVDAGETPQQAMLRELGEEIGLHVTEKDLIPLGAYRAPDFRMPGYYDREMSYVFMIRVDEPAFELGDEVQRMVRVRAENFYQMEVNGRETIPVEMENAKHISVSRTRWCCHDGEFQAMVLPYLSKKNSDIFSVED</sequence>
<evidence type="ECO:0000313" key="2">
    <source>
        <dbReference type="EMBL" id="MBU5489149.1"/>
    </source>
</evidence>
<dbReference type="CDD" id="cd04692">
    <property type="entry name" value="NUDIX_Hydrolase"/>
    <property type="match status" value="1"/>
</dbReference>
<evidence type="ECO:0000259" key="1">
    <source>
        <dbReference type="PROSITE" id="PS51462"/>
    </source>
</evidence>
<dbReference type="PANTHER" id="PTHR10885:SF0">
    <property type="entry name" value="ISOPENTENYL-DIPHOSPHATE DELTA-ISOMERASE"/>
    <property type="match status" value="1"/>
</dbReference>
<dbReference type="PANTHER" id="PTHR10885">
    <property type="entry name" value="ISOPENTENYL-DIPHOSPHATE DELTA-ISOMERASE"/>
    <property type="match status" value="1"/>
</dbReference>
<dbReference type="InterPro" id="IPR000086">
    <property type="entry name" value="NUDIX_hydrolase_dom"/>
</dbReference>
<dbReference type="Proteomes" id="UP000783588">
    <property type="component" value="Unassembled WGS sequence"/>
</dbReference>